<protein>
    <recommendedName>
        <fullName evidence="9">Transport permease protein</fullName>
    </recommendedName>
</protein>
<dbReference type="InterPro" id="IPR047817">
    <property type="entry name" value="ABC2_TM_bact-type"/>
</dbReference>
<reference evidence="11 12" key="1">
    <citation type="journal article" date="2018" name="Elife">
        <title>Discovery and characterization of a prevalent human gut bacterial enzyme sufficient for the inactivation of a family of plant toxins.</title>
        <authorList>
            <person name="Koppel N."/>
            <person name="Bisanz J.E."/>
            <person name="Pandelia M.E."/>
            <person name="Turnbaugh P.J."/>
            <person name="Balskus E.P."/>
        </authorList>
    </citation>
    <scope>NUCLEOTIDE SEQUENCE [LARGE SCALE GENOMIC DNA]</scope>
    <source>
        <strain evidence="11 12">3C</strain>
    </source>
</reference>
<evidence type="ECO:0000313" key="11">
    <source>
        <dbReference type="EMBL" id="RDB65510.1"/>
    </source>
</evidence>
<keyword evidence="8 9" id="KW-0472">Membrane</keyword>
<dbReference type="PANTHER" id="PTHR30413">
    <property type="entry name" value="INNER MEMBRANE TRANSPORT PERMEASE"/>
    <property type="match status" value="1"/>
</dbReference>
<dbReference type="GO" id="GO:0015920">
    <property type="term" value="P:lipopolysaccharide transport"/>
    <property type="evidence" value="ECO:0007669"/>
    <property type="project" value="TreeGrafter"/>
</dbReference>
<feature type="transmembrane region" description="Helical" evidence="9">
    <location>
        <begin position="34"/>
        <end position="58"/>
    </location>
</feature>
<proteinExistence type="inferred from homology"/>
<accession>A0A369M1I5</accession>
<feature type="transmembrane region" description="Helical" evidence="9">
    <location>
        <begin position="115"/>
        <end position="136"/>
    </location>
</feature>
<keyword evidence="6 9" id="KW-0812">Transmembrane</keyword>
<sequence>MARTLAAKGTMKRNWFIITSLVSKDFKLKYRRSILGVLWSVLNPLLMMCVLVAVFSNILKFGDDIENFPLYLILGNILFTLMADSTSGAMSSIIESAPLIKKIRVSKFIFPLEKILFQLVNFAISLIAVVIVMLFFRISPTFSLLALPLLLLFVAIFCAGLGMLLAALAVFFRDICHLWGVIITAWTYATPLFYPIGILPNWMQAAEQFNPMYHYVTYFRDIAMNQIVPGIQEQLICLGMALSTFIIGFAVFKATEKKFILYV</sequence>
<evidence type="ECO:0000256" key="2">
    <source>
        <dbReference type="ARBA" id="ARBA00007783"/>
    </source>
</evidence>
<evidence type="ECO:0000259" key="10">
    <source>
        <dbReference type="PROSITE" id="PS51012"/>
    </source>
</evidence>
<evidence type="ECO:0000256" key="3">
    <source>
        <dbReference type="ARBA" id="ARBA00022448"/>
    </source>
</evidence>
<dbReference type="RefSeq" id="WP_114568570.1">
    <property type="nucleotide sequence ID" value="NZ_CABMMS010000003.1"/>
</dbReference>
<evidence type="ECO:0000256" key="8">
    <source>
        <dbReference type="ARBA" id="ARBA00023136"/>
    </source>
</evidence>
<comment type="similarity">
    <text evidence="2 9">Belongs to the ABC-2 integral membrane protein family.</text>
</comment>
<dbReference type="GeneID" id="78359081"/>
<dbReference type="OrthoDB" id="9789409at2"/>
<evidence type="ECO:0000256" key="1">
    <source>
        <dbReference type="ARBA" id="ARBA00004429"/>
    </source>
</evidence>
<keyword evidence="7 9" id="KW-1133">Transmembrane helix</keyword>
<evidence type="ECO:0000256" key="5">
    <source>
        <dbReference type="ARBA" id="ARBA00022519"/>
    </source>
</evidence>
<feature type="domain" description="ABC transmembrane type-2" evidence="10">
    <location>
        <begin position="35"/>
        <end position="255"/>
    </location>
</feature>
<evidence type="ECO:0000313" key="12">
    <source>
        <dbReference type="Proteomes" id="UP000254000"/>
    </source>
</evidence>
<dbReference type="GO" id="GO:0043190">
    <property type="term" value="C:ATP-binding cassette (ABC) transporter complex"/>
    <property type="evidence" value="ECO:0007669"/>
    <property type="project" value="InterPro"/>
</dbReference>
<dbReference type="EMBL" id="PPTS01000003">
    <property type="protein sequence ID" value="RDB65510.1"/>
    <property type="molecule type" value="Genomic_DNA"/>
</dbReference>
<comment type="subcellular location">
    <subcellularLocation>
        <location evidence="1">Cell inner membrane</location>
        <topology evidence="1">Multi-pass membrane protein</topology>
    </subcellularLocation>
    <subcellularLocation>
        <location evidence="9">Cell membrane</location>
        <topology evidence="9">Multi-pass membrane protein</topology>
    </subcellularLocation>
</comment>
<evidence type="ECO:0000256" key="7">
    <source>
        <dbReference type="ARBA" id="ARBA00022989"/>
    </source>
</evidence>
<dbReference type="Proteomes" id="UP000254000">
    <property type="component" value="Unassembled WGS sequence"/>
</dbReference>
<organism evidence="11 12">
    <name type="scientific">Gordonibacter pamelaeae</name>
    <dbReference type="NCBI Taxonomy" id="471189"/>
    <lineage>
        <taxon>Bacteria</taxon>
        <taxon>Bacillati</taxon>
        <taxon>Actinomycetota</taxon>
        <taxon>Coriobacteriia</taxon>
        <taxon>Eggerthellales</taxon>
        <taxon>Eggerthellaceae</taxon>
        <taxon>Gordonibacter</taxon>
    </lineage>
</organism>
<dbReference type="InterPro" id="IPR013525">
    <property type="entry name" value="ABC2_TM"/>
</dbReference>
<dbReference type="PRINTS" id="PR00164">
    <property type="entry name" value="ABC2TRNSPORT"/>
</dbReference>
<feature type="transmembrane region" description="Helical" evidence="9">
    <location>
        <begin position="142"/>
        <end position="171"/>
    </location>
</feature>
<evidence type="ECO:0000256" key="6">
    <source>
        <dbReference type="ARBA" id="ARBA00022692"/>
    </source>
</evidence>
<evidence type="ECO:0000256" key="9">
    <source>
        <dbReference type="RuleBase" id="RU361157"/>
    </source>
</evidence>
<feature type="transmembrane region" description="Helical" evidence="9">
    <location>
        <begin position="178"/>
        <end position="203"/>
    </location>
</feature>
<dbReference type="PROSITE" id="PS51012">
    <property type="entry name" value="ABC_TM2"/>
    <property type="match status" value="1"/>
</dbReference>
<keyword evidence="5" id="KW-0997">Cell inner membrane</keyword>
<feature type="transmembrane region" description="Helical" evidence="9">
    <location>
        <begin position="231"/>
        <end position="252"/>
    </location>
</feature>
<comment type="caution">
    <text evidence="11">The sequence shown here is derived from an EMBL/GenBank/DDBJ whole genome shotgun (WGS) entry which is preliminary data.</text>
</comment>
<dbReference type="PANTHER" id="PTHR30413:SF8">
    <property type="entry name" value="TRANSPORT PERMEASE PROTEIN"/>
    <property type="match status" value="1"/>
</dbReference>
<name>A0A369M1I5_9ACTN</name>
<dbReference type="AlphaFoldDB" id="A0A369M1I5"/>
<feature type="transmembrane region" description="Helical" evidence="9">
    <location>
        <begin position="70"/>
        <end position="94"/>
    </location>
</feature>
<dbReference type="Pfam" id="PF01061">
    <property type="entry name" value="ABC2_membrane"/>
    <property type="match status" value="1"/>
</dbReference>
<keyword evidence="3 9" id="KW-0813">Transport</keyword>
<dbReference type="GO" id="GO:0140359">
    <property type="term" value="F:ABC-type transporter activity"/>
    <property type="evidence" value="ECO:0007669"/>
    <property type="project" value="InterPro"/>
</dbReference>
<gene>
    <name evidence="11" type="ORF">C1877_05070</name>
</gene>
<keyword evidence="4 9" id="KW-1003">Cell membrane</keyword>
<keyword evidence="12" id="KW-1185">Reference proteome</keyword>
<evidence type="ECO:0000256" key="4">
    <source>
        <dbReference type="ARBA" id="ARBA00022475"/>
    </source>
</evidence>
<dbReference type="PIRSF" id="PIRSF006648">
    <property type="entry name" value="DrrB"/>
    <property type="match status" value="1"/>
</dbReference>
<dbReference type="InterPro" id="IPR000412">
    <property type="entry name" value="ABC_2_transport"/>
</dbReference>